<protein>
    <submittedName>
        <fullName evidence="2">Transposase</fullName>
    </submittedName>
</protein>
<organism evidence="2 3">
    <name type="scientific">Deinococcus aetherius</name>
    <dbReference type="NCBI Taxonomy" id="200252"/>
    <lineage>
        <taxon>Bacteria</taxon>
        <taxon>Thermotogati</taxon>
        <taxon>Deinococcota</taxon>
        <taxon>Deinococci</taxon>
        <taxon>Deinococcales</taxon>
        <taxon>Deinococcaceae</taxon>
        <taxon>Deinococcus</taxon>
    </lineage>
</organism>
<dbReference type="InterPro" id="IPR038717">
    <property type="entry name" value="Tc1-like_DDE_dom"/>
</dbReference>
<dbReference type="Pfam" id="PF13358">
    <property type="entry name" value="DDE_3"/>
    <property type="match status" value="1"/>
</dbReference>
<dbReference type="Proteomes" id="UP001064971">
    <property type="component" value="Plasmid pDAETH-3"/>
</dbReference>
<reference evidence="2" key="1">
    <citation type="submission" date="2022-07" db="EMBL/GenBank/DDBJ databases">
        <title>Complete Genome Sequence of the Radioresistant Bacterium Deinococcus aetherius ST0316, Isolated from the Air Dust collected in Lower Stratosphere above Japan.</title>
        <authorList>
            <person name="Satoh K."/>
            <person name="Hagiwara K."/>
            <person name="Katsumata K."/>
            <person name="Kubo A."/>
            <person name="Yokobori S."/>
            <person name="Yamagishi A."/>
            <person name="Oono Y."/>
            <person name="Narumi I."/>
        </authorList>
    </citation>
    <scope>NUCLEOTIDE SEQUENCE</scope>
    <source>
        <strain evidence="2">ST0316</strain>
        <plasmid evidence="2">pDAETH-3</plasmid>
    </source>
</reference>
<dbReference type="EMBL" id="AP026563">
    <property type="protein sequence ID" value="BDP44556.1"/>
    <property type="molecule type" value="Genomic_DNA"/>
</dbReference>
<sequence length="211" mass="24446">MEDVLDLYAREYDPSRPVVCFDERPCHLISDVNDRLPTEPARLARYDYLYTRHGTINLFGVVEPKTGRVDFEVTERHTKLDFAFAMKRLVDELYPQAERVLVVLDNLATHSKGALYEAFEPTEAHRVARKLEFHFTPKHGSWLNAIELEFAALTRQALDHRIGTSEELERVVGVYGKLRNERGRPIDWAFTSETARAKLSRLYPKKPTDQT</sequence>
<proteinExistence type="predicted"/>
<evidence type="ECO:0000313" key="2">
    <source>
        <dbReference type="EMBL" id="BDP44556.1"/>
    </source>
</evidence>
<geneLocation type="plasmid" evidence="2 3">
    <name>pDAETH-3</name>
</geneLocation>
<name>A0ABM8AL45_9DEIO</name>
<keyword evidence="3" id="KW-1185">Reference proteome</keyword>
<accession>A0ABM8AL45</accession>
<feature type="domain" description="Tc1-like transposase DDE" evidence="1">
    <location>
        <begin position="17"/>
        <end position="168"/>
    </location>
</feature>
<evidence type="ECO:0000313" key="3">
    <source>
        <dbReference type="Proteomes" id="UP001064971"/>
    </source>
</evidence>
<dbReference type="NCBIfam" id="NF033545">
    <property type="entry name" value="transpos_IS630"/>
    <property type="match status" value="1"/>
</dbReference>
<keyword evidence="2" id="KW-0614">Plasmid</keyword>
<evidence type="ECO:0000259" key="1">
    <source>
        <dbReference type="Pfam" id="PF13358"/>
    </source>
</evidence>
<gene>
    <name evidence="2" type="ORF">DAETH_45250</name>
</gene>
<dbReference type="InterPro" id="IPR047655">
    <property type="entry name" value="Transpos_IS630-like"/>
</dbReference>